<feature type="compositionally biased region" description="Basic and acidic residues" evidence="1">
    <location>
        <begin position="565"/>
        <end position="577"/>
    </location>
</feature>
<evidence type="ECO:0000313" key="2">
    <source>
        <dbReference type="EMBL" id="EXJ90499.1"/>
    </source>
</evidence>
<proteinExistence type="predicted"/>
<feature type="region of interest" description="Disordered" evidence="1">
    <location>
        <begin position="757"/>
        <end position="816"/>
    </location>
</feature>
<feature type="region of interest" description="Disordered" evidence="1">
    <location>
        <begin position="993"/>
        <end position="1021"/>
    </location>
</feature>
<feature type="compositionally biased region" description="Basic and acidic residues" evidence="1">
    <location>
        <begin position="186"/>
        <end position="200"/>
    </location>
</feature>
<feature type="compositionally biased region" description="Basic and acidic residues" evidence="1">
    <location>
        <begin position="788"/>
        <end position="800"/>
    </location>
</feature>
<feature type="compositionally biased region" description="Basic and acidic residues" evidence="1">
    <location>
        <begin position="335"/>
        <end position="347"/>
    </location>
</feature>
<dbReference type="RefSeq" id="XP_007722693.1">
    <property type="nucleotide sequence ID" value="XM_007724503.1"/>
</dbReference>
<dbReference type="AlphaFoldDB" id="W9Z7L5"/>
<evidence type="ECO:0000313" key="3">
    <source>
        <dbReference type="Proteomes" id="UP000019484"/>
    </source>
</evidence>
<dbReference type="GeneID" id="19158492"/>
<feature type="region of interest" description="Disordered" evidence="1">
    <location>
        <begin position="221"/>
        <end position="369"/>
    </location>
</feature>
<dbReference type="STRING" id="1182541.W9Z7L5"/>
<feature type="compositionally biased region" description="Polar residues" evidence="1">
    <location>
        <begin position="266"/>
        <end position="275"/>
    </location>
</feature>
<dbReference type="Proteomes" id="UP000019484">
    <property type="component" value="Unassembled WGS sequence"/>
</dbReference>
<dbReference type="OrthoDB" id="3946750at2759"/>
<keyword evidence="3" id="KW-1185">Reference proteome</keyword>
<comment type="caution">
    <text evidence="2">The sequence shown here is derived from an EMBL/GenBank/DDBJ whole genome shotgun (WGS) entry which is preliminary data.</text>
</comment>
<dbReference type="EMBL" id="AMWN01000003">
    <property type="protein sequence ID" value="EXJ90499.1"/>
    <property type="molecule type" value="Genomic_DNA"/>
</dbReference>
<dbReference type="eggNOG" id="ENOG502SRDH">
    <property type="taxonomic scope" value="Eukaryota"/>
</dbReference>
<evidence type="ECO:0000256" key="1">
    <source>
        <dbReference type="SAM" id="MobiDB-lite"/>
    </source>
</evidence>
<feature type="compositionally biased region" description="Polar residues" evidence="1">
    <location>
        <begin position="150"/>
        <end position="168"/>
    </location>
</feature>
<feature type="compositionally biased region" description="Low complexity" evidence="1">
    <location>
        <begin position="955"/>
        <end position="964"/>
    </location>
</feature>
<sequence length="1092" mass="121057">MEDRIRRHQKIMRSRYSKFLRRRSLWEDHDCTHRHGRLSDHLGSRRYCGQKPSQVTNSQKAKPAPEVQDRYGFDKDFEAFRAAIDRAIARDPYGTLFGRRMARHPWITNPAWTPLSWLSQRENLAEHEGVQPSKPKPAENGKASPEEQHTATLRPSKPSQGEETTTSFDEQDYQYDPISMRKVPIKKPDATAETAPEEKKPLLETLFSEHGVDIPIKTYKPHKVHGYGAPTQESEDYSPEVRQPNFHRSFDSSKKQEIRDLLARSKGNSLDTTARFTEAGSEMKAKESPEKPIVSEDASEPLEPDESAPLFSGTTYADRFNNEASNPIEATPSENAERHAASEDQRNITESTVEINVKESSSRLEPALNRIQAEPVKKTEEGHFTLQTAVDRHVSKSKKEIQKAGADTDTPKSLKIPAATTEEDIDLLRASDVRAAVRSARVTKQETDTLKNETRATLEADFAARQSGKAAVDGEGNDDMTSTLTKKINHVWDHVRDYPQGIVAKTMQSVNAFNENYKKYVRPDGIKGLTDKLVFQDETLSRSPSIYKDVKQQQTLDQFTPSKEVLEAERERSERTANLKRATVKAKEEAETRNVQLSQLANNIRAAYEHEYGPIDVHHRQPDATTAEAEHTGPAPPSKPHPLTTASVKPGVTTNPVIDQHVSEFEPRFAELVDGAKEIRTQLWQADEELQQVRPSLSSSPDLSTVIDGMKEIRRELHEAHLALRAIESGRPETVWNAPHRACSNFGQKRVDWKAEGVSANDEHESAANEKNSVEPMEGQVSSMSEPPTKEPKKVPKKVPEPFITPDGSPAWNDEQPPSIEDLRKIKFDSQFIILAFDPSTGKVEFSPMNAPTRASPKPADAVGILGKLKNAPEFLKHFATMKRAGYSLFNGNENMLIFKKKQPEQASVVSGAKAVEESKTTIVIASSTSVSGKTNAGEESTISMATVLEDVPAEAEPTAGPAAPTAPPSRTYGNLGQTKVKRQEDVFSGTIRPNAASQAGGNDSSPPEPRVNPSNEHGGGLWKRFTRSLKRTAMIVAALTGTAYVIGFVAEGMGAETQKQNGVEDSQAQGPRKRIVMTGQRPGIYSTESSR</sequence>
<feature type="compositionally biased region" description="Acidic residues" evidence="1">
    <location>
        <begin position="297"/>
        <end position="306"/>
    </location>
</feature>
<feature type="compositionally biased region" description="Basic and acidic residues" evidence="1">
    <location>
        <begin position="281"/>
        <end position="294"/>
    </location>
</feature>
<feature type="region of interest" description="Disordered" evidence="1">
    <location>
        <begin position="955"/>
        <end position="979"/>
    </location>
</feature>
<feature type="region of interest" description="Disordered" evidence="1">
    <location>
        <begin position="565"/>
        <end position="592"/>
    </location>
</feature>
<feature type="region of interest" description="Disordered" evidence="1">
    <location>
        <begin position="623"/>
        <end position="645"/>
    </location>
</feature>
<gene>
    <name evidence="2" type="ORF">A1O1_03602</name>
</gene>
<feature type="compositionally biased region" description="Polar residues" evidence="1">
    <location>
        <begin position="51"/>
        <end position="60"/>
    </location>
</feature>
<feature type="region of interest" description="Disordered" evidence="1">
    <location>
        <begin position="39"/>
        <end position="66"/>
    </location>
</feature>
<reference evidence="2 3" key="1">
    <citation type="submission" date="2013-03" db="EMBL/GenBank/DDBJ databases">
        <title>The Genome Sequence of Capronia coronata CBS 617.96.</title>
        <authorList>
            <consortium name="The Broad Institute Genomics Platform"/>
            <person name="Cuomo C."/>
            <person name="de Hoog S."/>
            <person name="Gorbushina A."/>
            <person name="Walker B."/>
            <person name="Young S.K."/>
            <person name="Zeng Q."/>
            <person name="Gargeya S."/>
            <person name="Fitzgerald M."/>
            <person name="Haas B."/>
            <person name="Abouelleil A."/>
            <person name="Allen A.W."/>
            <person name="Alvarado L."/>
            <person name="Arachchi H.M."/>
            <person name="Berlin A.M."/>
            <person name="Chapman S.B."/>
            <person name="Gainer-Dewar J."/>
            <person name="Goldberg J."/>
            <person name="Griggs A."/>
            <person name="Gujja S."/>
            <person name="Hansen M."/>
            <person name="Howarth C."/>
            <person name="Imamovic A."/>
            <person name="Ireland A."/>
            <person name="Larimer J."/>
            <person name="McCowan C."/>
            <person name="Murphy C."/>
            <person name="Pearson M."/>
            <person name="Poon T.W."/>
            <person name="Priest M."/>
            <person name="Roberts A."/>
            <person name="Saif S."/>
            <person name="Shea T."/>
            <person name="Sisk P."/>
            <person name="Sykes S."/>
            <person name="Wortman J."/>
            <person name="Nusbaum C."/>
            <person name="Birren B."/>
        </authorList>
    </citation>
    <scope>NUCLEOTIDE SEQUENCE [LARGE SCALE GENOMIC DNA]</scope>
    <source>
        <strain evidence="2 3">CBS 617.96</strain>
    </source>
</reference>
<feature type="compositionally biased region" description="Basic and acidic residues" evidence="1">
    <location>
        <begin position="248"/>
        <end position="263"/>
    </location>
</feature>
<dbReference type="HOGENOM" id="CLU_280342_0_0_1"/>
<feature type="region of interest" description="Disordered" evidence="1">
    <location>
        <begin position="124"/>
        <end position="200"/>
    </location>
</feature>
<accession>W9Z7L5</accession>
<name>W9Z7L5_9EURO</name>
<feature type="compositionally biased region" description="Basic and acidic residues" evidence="1">
    <location>
        <begin position="757"/>
        <end position="768"/>
    </location>
</feature>
<organism evidence="2 3">
    <name type="scientific">Capronia coronata CBS 617.96</name>
    <dbReference type="NCBI Taxonomy" id="1182541"/>
    <lineage>
        <taxon>Eukaryota</taxon>
        <taxon>Fungi</taxon>
        <taxon>Dikarya</taxon>
        <taxon>Ascomycota</taxon>
        <taxon>Pezizomycotina</taxon>
        <taxon>Eurotiomycetes</taxon>
        <taxon>Chaetothyriomycetidae</taxon>
        <taxon>Chaetothyriales</taxon>
        <taxon>Herpotrichiellaceae</taxon>
        <taxon>Capronia</taxon>
    </lineage>
</organism>
<feature type="compositionally biased region" description="Polar residues" evidence="1">
    <location>
        <begin position="996"/>
        <end position="1006"/>
    </location>
</feature>
<protein>
    <submittedName>
        <fullName evidence="2">Uncharacterized protein</fullName>
    </submittedName>
</protein>
<feature type="compositionally biased region" description="Basic and acidic residues" evidence="1">
    <location>
        <begin position="136"/>
        <end position="149"/>
    </location>
</feature>